<dbReference type="InterPro" id="IPR032466">
    <property type="entry name" value="Metal_Hydrolase"/>
</dbReference>
<reference evidence="3 4" key="1">
    <citation type="submission" date="2018-10" db="EMBL/GenBank/DDBJ databases">
        <title>Genome sequencing of Mucilaginibacter sp. HYN0043.</title>
        <authorList>
            <person name="Kim M."/>
            <person name="Yi H."/>
        </authorList>
    </citation>
    <scope>NUCLEOTIDE SEQUENCE [LARGE SCALE GENOMIC DNA]</scope>
    <source>
        <strain evidence="3 4">HYN0043</strain>
    </source>
</reference>
<dbReference type="Proteomes" id="UP000270046">
    <property type="component" value="Chromosome"/>
</dbReference>
<evidence type="ECO:0000313" key="4">
    <source>
        <dbReference type="Proteomes" id="UP000270046"/>
    </source>
</evidence>
<keyword evidence="3" id="KW-0378">Hydrolase</keyword>
<dbReference type="Gene3D" id="3.20.20.140">
    <property type="entry name" value="Metal-dependent hydrolases"/>
    <property type="match status" value="1"/>
</dbReference>
<protein>
    <submittedName>
        <fullName evidence="3">Amidohydrolase</fullName>
    </submittedName>
</protein>
<dbReference type="InterPro" id="IPR011059">
    <property type="entry name" value="Metal-dep_hydrolase_composite"/>
</dbReference>
<keyword evidence="1" id="KW-0812">Transmembrane</keyword>
<feature type="domain" description="Amidohydrolase 3" evidence="2">
    <location>
        <begin position="128"/>
        <end position="614"/>
    </location>
</feature>
<keyword evidence="1" id="KW-1133">Transmembrane helix</keyword>
<name>A0A494VLM1_9SPHI</name>
<dbReference type="Pfam" id="PF07969">
    <property type="entry name" value="Amidohydro_3"/>
    <property type="match status" value="1"/>
</dbReference>
<dbReference type="Gene3D" id="3.10.310.70">
    <property type="match status" value="1"/>
</dbReference>
<proteinExistence type="predicted"/>
<dbReference type="InterPro" id="IPR033932">
    <property type="entry name" value="YtcJ-like"/>
</dbReference>
<evidence type="ECO:0000313" key="3">
    <source>
        <dbReference type="EMBL" id="AYL94481.1"/>
    </source>
</evidence>
<gene>
    <name evidence="3" type="ORF">HYN43_003830</name>
</gene>
<dbReference type="EMBL" id="CP032869">
    <property type="protein sequence ID" value="AYL94481.1"/>
    <property type="molecule type" value="Genomic_DNA"/>
</dbReference>
<dbReference type="KEGG" id="muh:HYN43_003830"/>
<feature type="transmembrane region" description="Helical" evidence="1">
    <location>
        <begin position="20"/>
        <end position="40"/>
    </location>
</feature>
<dbReference type="SUPFAM" id="SSF51556">
    <property type="entry name" value="Metallo-dependent hydrolases"/>
    <property type="match status" value="1"/>
</dbReference>
<dbReference type="GO" id="GO:0016810">
    <property type="term" value="F:hydrolase activity, acting on carbon-nitrogen (but not peptide) bonds"/>
    <property type="evidence" value="ECO:0007669"/>
    <property type="project" value="InterPro"/>
</dbReference>
<sequence length="616" mass="67560">MMSISSATPLANIAWPIRYSGSMALVLPAAVSITVLWCLIRNNLQSRLFPCFLFNYKLLIMRYFYALFFLLFGFNAFAQKADLVLTNGNIITLKQKGDRAQAVAIAGDKIIAEGPVKAISKYIGKQTKVIDLKGKTVMPGFNDVHQHPAPLYTFDKPYATLKLDTVTSMKNLIALLKRKAAITPKGMLIRGVGYNETKLGGQPIRDSLDKATPDHPIIISHVSGHLSAANSMLMEMNGIDENTADPAGGAFERYPNSKRPDGICKEVAASYLHKSKQIKYPPQPTAAEEMEGYRLYFNQVLASGVTSIGDAWTTPEKVVVYRKLVAEGFPMRFNVLMGTPYAADLISGKIKRSNTDHLRIEGVKVVHGNSLSGKTCWLYEPYDMINPTTGKKDYYGIPPARSQASLDSLFLAIHKAGLQIACHSNGDREIDMVISAIEKAQKAYPRGAARHRIEHCSITNQGILDKIKADGIVPVFHCYMYELGDKMQVYGEKRMSMLHPTKTATDMGITYALHSDAPISPYPAMIRLGSAVNRKTKDGGIVIGANQRIDAEEAIKAYTYGGAYATFEEGKKGKLLAGQLADMVVLDSDPTTVNPEKIYDIKVAMTIAGGKVVFGK</sequence>
<dbReference type="PANTHER" id="PTHR22642:SF2">
    <property type="entry name" value="PROTEIN LONG AFTER FAR-RED 3"/>
    <property type="match status" value="1"/>
</dbReference>
<dbReference type="PANTHER" id="PTHR22642">
    <property type="entry name" value="IMIDAZOLONEPROPIONASE"/>
    <property type="match status" value="1"/>
</dbReference>
<evidence type="ECO:0000256" key="1">
    <source>
        <dbReference type="SAM" id="Phobius"/>
    </source>
</evidence>
<accession>A0A494VLM1</accession>
<feature type="transmembrane region" description="Helical" evidence="1">
    <location>
        <begin position="60"/>
        <end position="78"/>
    </location>
</feature>
<organism evidence="3 4">
    <name type="scientific">Mucilaginibacter celer</name>
    <dbReference type="NCBI Taxonomy" id="2305508"/>
    <lineage>
        <taxon>Bacteria</taxon>
        <taxon>Pseudomonadati</taxon>
        <taxon>Bacteroidota</taxon>
        <taxon>Sphingobacteriia</taxon>
        <taxon>Sphingobacteriales</taxon>
        <taxon>Sphingobacteriaceae</taxon>
        <taxon>Mucilaginibacter</taxon>
    </lineage>
</organism>
<dbReference type="SUPFAM" id="SSF51338">
    <property type="entry name" value="Composite domain of metallo-dependent hydrolases"/>
    <property type="match status" value="1"/>
</dbReference>
<dbReference type="Gene3D" id="2.30.40.10">
    <property type="entry name" value="Urease, subunit C, domain 1"/>
    <property type="match status" value="1"/>
</dbReference>
<dbReference type="CDD" id="cd01300">
    <property type="entry name" value="YtcJ_like"/>
    <property type="match status" value="1"/>
</dbReference>
<dbReference type="AlphaFoldDB" id="A0A494VLM1"/>
<dbReference type="InterPro" id="IPR013108">
    <property type="entry name" value="Amidohydro_3"/>
</dbReference>
<keyword evidence="4" id="KW-1185">Reference proteome</keyword>
<keyword evidence="1" id="KW-0472">Membrane</keyword>
<dbReference type="OrthoDB" id="9767366at2"/>
<evidence type="ECO:0000259" key="2">
    <source>
        <dbReference type="Pfam" id="PF07969"/>
    </source>
</evidence>